<dbReference type="EMBL" id="ML145284">
    <property type="protein sequence ID" value="TBU51809.1"/>
    <property type="molecule type" value="Genomic_DNA"/>
</dbReference>
<protein>
    <submittedName>
        <fullName evidence="2">Uncharacterized protein</fullName>
    </submittedName>
</protein>
<keyword evidence="1" id="KW-0812">Transmembrane</keyword>
<feature type="transmembrane region" description="Helical" evidence="1">
    <location>
        <begin position="45"/>
        <end position="65"/>
    </location>
</feature>
<name>A0A4Q9PAU3_9APHY</name>
<dbReference type="AlphaFoldDB" id="A0A4Q9PAU3"/>
<proteinExistence type="predicted"/>
<evidence type="ECO:0000313" key="3">
    <source>
        <dbReference type="Proteomes" id="UP000292082"/>
    </source>
</evidence>
<dbReference type="Proteomes" id="UP000292082">
    <property type="component" value="Unassembled WGS sequence"/>
</dbReference>
<keyword evidence="1" id="KW-1133">Transmembrane helix</keyword>
<evidence type="ECO:0000313" key="2">
    <source>
        <dbReference type="EMBL" id="TBU51809.1"/>
    </source>
</evidence>
<evidence type="ECO:0000256" key="1">
    <source>
        <dbReference type="SAM" id="Phobius"/>
    </source>
</evidence>
<accession>A0A4Q9PAU3</accession>
<keyword evidence="1" id="KW-0472">Membrane</keyword>
<organism evidence="2 3">
    <name type="scientific">Dichomitus squalens</name>
    <dbReference type="NCBI Taxonomy" id="114155"/>
    <lineage>
        <taxon>Eukaryota</taxon>
        <taxon>Fungi</taxon>
        <taxon>Dikarya</taxon>
        <taxon>Basidiomycota</taxon>
        <taxon>Agaricomycotina</taxon>
        <taxon>Agaricomycetes</taxon>
        <taxon>Polyporales</taxon>
        <taxon>Polyporaceae</taxon>
        <taxon>Dichomitus</taxon>
    </lineage>
</organism>
<reference evidence="2 3" key="1">
    <citation type="submission" date="2019-01" db="EMBL/GenBank/DDBJ databases">
        <title>Draft genome sequences of three monokaryotic isolates of the white-rot basidiomycete fungus Dichomitus squalens.</title>
        <authorList>
            <consortium name="DOE Joint Genome Institute"/>
            <person name="Lopez S.C."/>
            <person name="Andreopoulos B."/>
            <person name="Pangilinan J."/>
            <person name="Lipzen A."/>
            <person name="Riley R."/>
            <person name="Ahrendt S."/>
            <person name="Ng V."/>
            <person name="Barry K."/>
            <person name="Daum C."/>
            <person name="Grigoriev I.V."/>
            <person name="Hilden K.S."/>
            <person name="Makela M.R."/>
            <person name="de Vries R.P."/>
        </authorList>
    </citation>
    <scope>NUCLEOTIDE SEQUENCE [LARGE SCALE GENOMIC DNA]</scope>
    <source>
        <strain evidence="2 3">CBS 464.89</strain>
    </source>
</reference>
<gene>
    <name evidence="2" type="ORF">BD310DRAFT_314416</name>
</gene>
<sequence>MDIPLPPMLGPSGMWYRKRARSSALTRTIVWAATRVDYEPSLLQWFAPGIIGGGPVLALIVIFAVDGVSRRCLSCFQVETGAQLHCKHLTGHRSSICIYQQGRSYHEKAAWMETNRSRTLPSLARFGPSSKG</sequence>
<keyword evidence="3" id="KW-1185">Reference proteome</keyword>